<reference evidence="1" key="1">
    <citation type="journal article" date="2020" name="New Phytol.">
        <title>Comparative genomics reveals dynamic genome evolution in host specialist ectomycorrhizal fungi.</title>
        <authorList>
            <person name="Lofgren L.A."/>
            <person name="Nguyen N.H."/>
            <person name="Vilgalys R."/>
            <person name="Ruytinx J."/>
            <person name="Liao H.L."/>
            <person name="Branco S."/>
            <person name="Kuo A."/>
            <person name="LaButti K."/>
            <person name="Lipzen A."/>
            <person name="Andreopoulos W."/>
            <person name="Pangilinan J."/>
            <person name="Riley R."/>
            <person name="Hundley H."/>
            <person name="Na H."/>
            <person name="Barry K."/>
            <person name="Grigoriev I.V."/>
            <person name="Stajich J.E."/>
            <person name="Kennedy P.G."/>
        </authorList>
    </citation>
    <scope>NUCLEOTIDE SEQUENCE</scope>
    <source>
        <strain evidence="1">FC423</strain>
    </source>
</reference>
<keyword evidence="2" id="KW-1185">Reference proteome</keyword>
<evidence type="ECO:0000313" key="1">
    <source>
        <dbReference type="EMBL" id="KAG2113418.1"/>
    </source>
</evidence>
<name>A0A9P7FBS6_9AGAM</name>
<sequence>MAVHKSLGFSDSSNVVTHSTVTSGTNSCVPAASIVGPSSGDSIAALFTQLNISSNNAASLTSVLQGVIQNTVVAAIQEVATAAQGVTIAAPAATIPPVATAPSVITPHTILLMATTLATTAIASTPPLVTAPPVVTAATYTRTHHRVIYIIPEPNSVSPFYWISHGRRIGVVATWQQTSSYVPGVSRSSYSRVRTVAQGIRLIEEAIDRRDTEVIE</sequence>
<protein>
    <submittedName>
        <fullName evidence="1">Uncharacterized protein</fullName>
    </submittedName>
</protein>
<dbReference type="EMBL" id="JABBWM010000012">
    <property type="protein sequence ID" value="KAG2113418.1"/>
    <property type="molecule type" value="Genomic_DNA"/>
</dbReference>
<gene>
    <name evidence="1" type="ORF">F5147DRAFT_650360</name>
</gene>
<accession>A0A9P7FBS6</accession>
<dbReference type="GeneID" id="64695704"/>
<dbReference type="AlphaFoldDB" id="A0A9P7FBS6"/>
<dbReference type="OrthoDB" id="2689708at2759"/>
<dbReference type="RefSeq" id="XP_041295805.1">
    <property type="nucleotide sequence ID" value="XM_041433445.1"/>
</dbReference>
<dbReference type="Proteomes" id="UP000823399">
    <property type="component" value="Unassembled WGS sequence"/>
</dbReference>
<evidence type="ECO:0000313" key="2">
    <source>
        <dbReference type="Proteomes" id="UP000823399"/>
    </source>
</evidence>
<proteinExistence type="predicted"/>
<comment type="caution">
    <text evidence="1">The sequence shown here is derived from an EMBL/GenBank/DDBJ whole genome shotgun (WGS) entry which is preliminary data.</text>
</comment>
<organism evidence="1 2">
    <name type="scientific">Suillus discolor</name>
    <dbReference type="NCBI Taxonomy" id="1912936"/>
    <lineage>
        <taxon>Eukaryota</taxon>
        <taxon>Fungi</taxon>
        <taxon>Dikarya</taxon>
        <taxon>Basidiomycota</taxon>
        <taxon>Agaricomycotina</taxon>
        <taxon>Agaricomycetes</taxon>
        <taxon>Agaricomycetidae</taxon>
        <taxon>Boletales</taxon>
        <taxon>Suillineae</taxon>
        <taxon>Suillaceae</taxon>
        <taxon>Suillus</taxon>
    </lineage>
</organism>